<protein>
    <submittedName>
        <fullName evidence="1">Uncharacterized protein</fullName>
    </submittedName>
</protein>
<gene>
    <name evidence="1" type="ORF">Lalb_Chr17g0346861</name>
</gene>
<accession>A0A6A4P0W8</accession>
<dbReference type="Proteomes" id="UP000447434">
    <property type="component" value="Chromosome 17"/>
</dbReference>
<sequence>MMKSINKASSGVVIHVDCCLNGNGSECSRCSGLHHQLIKTRLPCYLNS</sequence>
<name>A0A6A4P0W8_LUPAL</name>
<comment type="caution">
    <text evidence="1">The sequence shown here is derived from an EMBL/GenBank/DDBJ whole genome shotgun (WGS) entry which is preliminary data.</text>
</comment>
<reference evidence="2" key="1">
    <citation type="journal article" date="2020" name="Nat. Commun.">
        <title>Genome sequence of the cluster root forming white lupin.</title>
        <authorList>
            <person name="Hufnagel B."/>
            <person name="Marques A."/>
            <person name="Soriano A."/>
            <person name="Marques L."/>
            <person name="Divol F."/>
            <person name="Doumas P."/>
            <person name="Sallet E."/>
            <person name="Mancinotti D."/>
            <person name="Carrere S."/>
            <person name="Marande W."/>
            <person name="Arribat S."/>
            <person name="Keller J."/>
            <person name="Huneau C."/>
            <person name="Blein T."/>
            <person name="Aime D."/>
            <person name="Laguerre M."/>
            <person name="Taylor J."/>
            <person name="Schubert V."/>
            <person name="Nelson M."/>
            <person name="Geu-Flores F."/>
            <person name="Crespi M."/>
            <person name="Gallardo-Guerrero K."/>
            <person name="Delaux P.-M."/>
            <person name="Salse J."/>
            <person name="Berges H."/>
            <person name="Guyot R."/>
            <person name="Gouzy J."/>
            <person name="Peret B."/>
        </authorList>
    </citation>
    <scope>NUCLEOTIDE SEQUENCE [LARGE SCALE GENOMIC DNA]</scope>
    <source>
        <strain evidence="2">cv. Amiga</strain>
    </source>
</reference>
<evidence type="ECO:0000313" key="1">
    <source>
        <dbReference type="EMBL" id="KAE9596205.1"/>
    </source>
</evidence>
<evidence type="ECO:0000313" key="2">
    <source>
        <dbReference type="Proteomes" id="UP000447434"/>
    </source>
</evidence>
<keyword evidence="2" id="KW-1185">Reference proteome</keyword>
<dbReference type="EMBL" id="WOCE01000017">
    <property type="protein sequence ID" value="KAE9596205.1"/>
    <property type="molecule type" value="Genomic_DNA"/>
</dbReference>
<dbReference type="AlphaFoldDB" id="A0A6A4P0W8"/>
<proteinExistence type="predicted"/>
<organism evidence="1 2">
    <name type="scientific">Lupinus albus</name>
    <name type="common">White lupine</name>
    <name type="synonym">Lupinus termis</name>
    <dbReference type="NCBI Taxonomy" id="3870"/>
    <lineage>
        <taxon>Eukaryota</taxon>
        <taxon>Viridiplantae</taxon>
        <taxon>Streptophyta</taxon>
        <taxon>Embryophyta</taxon>
        <taxon>Tracheophyta</taxon>
        <taxon>Spermatophyta</taxon>
        <taxon>Magnoliopsida</taxon>
        <taxon>eudicotyledons</taxon>
        <taxon>Gunneridae</taxon>
        <taxon>Pentapetalae</taxon>
        <taxon>rosids</taxon>
        <taxon>fabids</taxon>
        <taxon>Fabales</taxon>
        <taxon>Fabaceae</taxon>
        <taxon>Papilionoideae</taxon>
        <taxon>50 kb inversion clade</taxon>
        <taxon>genistoids sensu lato</taxon>
        <taxon>core genistoids</taxon>
        <taxon>Genisteae</taxon>
        <taxon>Lupinus</taxon>
    </lineage>
</organism>